<comment type="caution">
    <text evidence="1">The sequence shown here is derived from an EMBL/GenBank/DDBJ whole genome shotgun (WGS) entry which is preliminary data.</text>
</comment>
<reference evidence="1" key="1">
    <citation type="journal article" date="2021" name="Genome Biol. Evol.">
        <title>The assembled and annotated genome of the fairy-ring fungus Marasmius oreades.</title>
        <authorList>
            <person name="Hiltunen M."/>
            <person name="Ament-Velasquez S.L."/>
            <person name="Johannesson H."/>
        </authorList>
    </citation>
    <scope>NUCLEOTIDE SEQUENCE</scope>
    <source>
        <strain evidence="1">03SP1</strain>
    </source>
</reference>
<sequence length="174" mass="19186">MDDEELTMNTVQDTDPTFMYSPAASGSKIRLMNWESSRADRDIPHQTAQWLSRLKQYPSGMRRVAYSHKLLGDAVSLYGRVGPNAASYAVQVDGSTTPTFCATKSRFEPGVLLCRGNNLGPGKHTLKSFRRPGIGQVCSVDYAKVSTTESIQQRSARSQSRRILLLVVVLSAIC</sequence>
<dbReference type="EMBL" id="CM032186">
    <property type="protein sequence ID" value="KAG7091072.1"/>
    <property type="molecule type" value="Genomic_DNA"/>
</dbReference>
<dbReference type="Gene3D" id="2.60.120.260">
    <property type="entry name" value="Galactose-binding domain-like"/>
    <property type="match status" value="1"/>
</dbReference>
<name>A0A9P7RX67_9AGAR</name>
<evidence type="ECO:0000313" key="1">
    <source>
        <dbReference type="EMBL" id="KAG7091072.1"/>
    </source>
</evidence>
<dbReference type="AlphaFoldDB" id="A0A9P7RX67"/>
<keyword evidence="2" id="KW-1185">Reference proteome</keyword>
<dbReference type="Proteomes" id="UP001049176">
    <property type="component" value="Chromosome 6"/>
</dbReference>
<dbReference type="RefSeq" id="XP_043007542.1">
    <property type="nucleotide sequence ID" value="XM_043155081.1"/>
</dbReference>
<evidence type="ECO:0000313" key="2">
    <source>
        <dbReference type="Proteomes" id="UP001049176"/>
    </source>
</evidence>
<gene>
    <name evidence="1" type="ORF">E1B28_010129</name>
</gene>
<dbReference type="GeneID" id="66079205"/>
<organism evidence="1 2">
    <name type="scientific">Marasmius oreades</name>
    <name type="common">fairy-ring Marasmius</name>
    <dbReference type="NCBI Taxonomy" id="181124"/>
    <lineage>
        <taxon>Eukaryota</taxon>
        <taxon>Fungi</taxon>
        <taxon>Dikarya</taxon>
        <taxon>Basidiomycota</taxon>
        <taxon>Agaricomycotina</taxon>
        <taxon>Agaricomycetes</taxon>
        <taxon>Agaricomycetidae</taxon>
        <taxon>Agaricales</taxon>
        <taxon>Marasmiineae</taxon>
        <taxon>Marasmiaceae</taxon>
        <taxon>Marasmius</taxon>
    </lineage>
</organism>
<proteinExistence type="predicted"/>
<dbReference type="OrthoDB" id="2564234at2759"/>
<accession>A0A9P7RX67</accession>
<protein>
    <submittedName>
        <fullName evidence="1">Uncharacterized protein</fullName>
    </submittedName>
</protein>
<dbReference type="KEGG" id="more:E1B28_010129"/>